<evidence type="ECO:0000313" key="4">
    <source>
        <dbReference type="EMBL" id="RLV50596.1"/>
    </source>
</evidence>
<keyword evidence="5" id="KW-1185">Reference proteome</keyword>
<dbReference type="InterPro" id="IPR003399">
    <property type="entry name" value="Mce/MlaD"/>
</dbReference>
<evidence type="ECO:0000259" key="2">
    <source>
        <dbReference type="Pfam" id="PF02470"/>
    </source>
</evidence>
<feature type="domain" description="Mammalian cell entry C-terminal" evidence="3">
    <location>
        <begin position="120"/>
        <end position="344"/>
    </location>
</feature>
<dbReference type="InterPro" id="IPR005693">
    <property type="entry name" value="Mce"/>
</dbReference>
<evidence type="ECO:0000313" key="5">
    <source>
        <dbReference type="Proteomes" id="UP000281708"/>
    </source>
</evidence>
<dbReference type="InterPro" id="IPR024516">
    <property type="entry name" value="Mce_C"/>
</dbReference>
<proteinExistence type="predicted"/>
<evidence type="ECO:0000259" key="3">
    <source>
        <dbReference type="Pfam" id="PF11887"/>
    </source>
</evidence>
<accession>A0A3L8P5C7</accession>
<name>A0A3L8P5C7_9ACTN</name>
<evidence type="ECO:0000256" key="1">
    <source>
        <dbReference type="SAM" id="MobiDB-lite"/>
    </source>
</evidence>
<dbReference type="EMBL" id="RDBE01000001">
    <property type="protein sequence ID" value="RLV50596.1"/>
    <property type="molecule type" value="Genomic_DNA"/>
</dbReference>
<feature type="domain" description="Mce/MlaD" evidence="2">
    <location>
        <begin position="39"/>
        <end position="113"/>
    </location>
</feature>
<dbReference type="PANTHER" id="PTHR33371">
    <property type="entry name" value="INTERMEMBRANE PHOSPHOLIPID TRANSPORT SYSTEM BINDING PROTEIN MLAD-RELATED"/>
    <property type="match status" value="1"/>
</dbReference>
<comment type="caution">
    <text evidence="4">The sequence shown here is derived from an EMBL/GenBank/DDBJ whole genome shotgun (WGS) entry which is preliminary data.</text>
</comment>
<feature type="region of interest" description="Disordered" evidence="1">
    <location>
        <begin position="371"/>
        <end position="405"/>
    </location>
</feature>
<dbReference type="InterPro" id="IPR052336">
    <property type="entry name" value="MlaD_Phospholipid_Transporter"/>
</dbReference>
<reference evidence="4 5" key="1">
    <citation type="submission" date="2018-10" db="EMBL/GenBank/DDBJ databases">
        <title>Marmoricola sp. 4Q3S-7 whole genome shotgun sequence.</title>
        <authorList>
            <person name="Li F."/>
        </authorList>
    </citation>
    <scope>NUCLEOTIDE SEQUENCE [LARGE SCALE GENOMIC DNA]</scope>
    <source>
        <strain evidence="4 5">4Q3S-7</strain>
    </source>
</reference>
<dbReference type="Proteomes" id="UP000281708">
    <property type="component" value="Unassembled WGS sequence"/>
</dbReference>
<dbReference type="NCBIfam" id="TIGR00996">
    <property type="entry name" value="Mtu_fam_mce"/>
    <property type="match status" value="1"/>
</dbReference>
<gene>
    <name evidence="4" type="ORF">D9V37_01090</name>
</gene>
<feature type="compositionally biased region" description="Low complexity" evidence="1">
    <location>
        <begin position="385"/>
        <end position="404"/>
    </location>
</feature>
<dbReference type="Pfam" id="PF11887">
    <property type="entry name" value="Mce4_CUP1"/>
    <property type="match status" value="1"/>
</dbReference>
<protein>
    <submittedName>
        <fullName evidence="4">MCE family protein</fullName>
    </submittedName>
</protein>
<dbReference type="GO" id="GO:0051701">
    <property type="term" value="P:biological process involved in interaction with host"/>
    <property type="evidence" value="ECO:0007669"/>
    <property type="project" value="TreeGrafter"/>
</dbReference>
<organism evidence="4 5">
    <name type="scientific">Nocardioides mangrovicus</name>
    <dbReference type="NCBI Taxonomy" id="2478913"/>
    <lineage>
        <taxon>Bacteria</taxon>
        <taxon>Bacillati</taxon>
        <taxon>Actinomycetota</taxon>
        <taxon>Actinomycetes</taxon>
        <taxon>Propionibacteriales</taxon>
        <taxon>Nocardioidaceae</taxon>
        <taxon>Nocardioides</taxon>
    </lineage>
</organism>
<dbReference type="AlphaFoldDB" id="A0A3L8P5C7"/>
<dbReference type="GO" id="GO:0005576">
    <property type="term" value="C:extracellular region"/>
    <property type="evidence" value="ECO:0007669"/>
    <property type="project" value="TreeGrafter"/>
</dbReference>
<sequence>MRNTVRYRTLGVLFLTLVLVGVYCVYAIFAQKFTSFTDVALHADNSGLQLPDRADVKVRGDIVGEVRKVVTDKSGGVTMTLGLQPDKAKQIPANVSASILPKTLFGEKYVSLDIPSRPSTAPLRTGDKITQTKLPIEVEQVLNDIYPLLRTVQPVELNYTLTALATALEGRGNQIGENLQVLNNYLIKMNPKVPKLIADLKLLTSVSNTYADVAPELGRILRNTVKTGNTLLTKQQRLHQFLQSTTAFSNTATGFLNANGDNIVQLGQLSEPTVALLQKYSSEFPCMLQGIVNQAPKLGSTFRGFIFHINLLTIPKQPRQSAANPLGNGYGTADVPVYADTRGPYCGKLPNPPWNPSNPFTAIPNFNDGVAEGNNDLKRVAPSVDSGATSSSTADSGTTTATAANVSGNPAEKALMTSLAAPVLGVPADQVGDVTTLLFGPLARGSQVDMEASK</sequence>
<dbReference type="PANTHER" id="PTHR33371:SF19">
    <property type="entry name" value="MCE-FAMILY PROTEIN MCE4A"/>
    <property type="match status" value="1"/>
</dbReference>
<dbReference type="Pfam" id="PF02470">
    <property type="entry name" value="MlaD"/>
    <property type="match status" value="1"/>
</dbReference>